<dbReference type="InterPro" id="IPR050792">
    <property type="entry name" value="ADP-ribosylglycohydrolase"/>
</dbReference>
<sequence length="341" mass="37043">MRGMTKRAATGALIGLALGDALGRPTEFLDTDRIRQRYGPWRELPLPEPATVTDDTDMTIAVARALRTAASRGRLAPLRLTRPLREEFVEWAHRPQGLRAPGRTCLKAVALLTREDRPWQDASQLDSKGCGATMRVAPIGLFPGLSDTERSAAAQLQAALTHGHPTALAAADLTARAVYLLAQGTRPAELVARLVSYAQGQRRVYHERWLGTLWLGTPHRSGEDYVESGWDECLKILARLDAAQHEADPESDPCLRTGEGWIAEEALATALLAFLLFPEEPLTALRRAACTVGDSDSLACLTGAFAGAYLGAGAWPDAWAARVEFGDELRDFGAQWDQGLL</sequence>
<dbReference type="InterPro" id="IPR005502">
    <property type="entry name" value="Ribosyl_crysJ1"/>
</dbReference>
<dbReference type="SUPFAM" id="SSF101478">
    <property type="entry name" value="ADP-ribosylglycohydrolase"/>
    <property type="match status" value="1"/>
</dbReference>
<protein>
    <submittedName>
        <fullName evidence="1">ADP-ribosylglycohydrolase family protein</fullName>
    </submittedName>
</protein>
<dbReference type="PANTHER" id="PTHR16222:SF12">
    <property type="entry name" value="ADP-RIBOSYLGLYCOHYDROLASE-RELATED"/>
    <property type="match status" value="1"/>
</dbReference>
<reference evidence="2" key="1">
    <citation type="journal article" date="2019" name="Int. J. Syst. Evol. Microbiol.">
        <title>The Global Catalogue of Microorganisms (GCM) 10K type strain sequencing project: providing services to taxonomists for standard genome sequencing and annotation.</title>
        <authorList>
            <consortium name="The Broad Institute Genomics Platform"/>
            <consortium name="The Broad Institute Genome Sequencing Center for Infectious Disease"/>
            <person name="Wu L."/>
            <person name="Ma J."/>
        </authorList>
    </citation>
    <scope>NUCLEOTIDE SEQUENCE [LARGE SCALE GENOMIC DNA]</scope>
    <source>
        <strain evidence="2">CGMCC 1.13681</strain>
    </source>
</reference>
<name>A0ABW2GLA0_9ACTN</name>
<dbReference type="PANTHER" id="PTHR16222">
    <property type="entry name" value="ADP-RIBOSYLGLYCOHYDROLASE"/>
    <property type="match status" value="1"/>
</dbReference>
<gene>
    <name evidence="1" type="ORF">ACFQLX_16960</name>
</gene>
<evidence type="ECO:0000313" key="1">
    <source>
        <dbReference type="EMBL" id="MFC7219839.1"/>
    </source>
</evidence>
<keyword evidence="2" id="KW-1185">Reference proteome</keyword>
<accession>A0ABW2GLA0</accession>
<evidence type="ECO:0000313" key="2">
    <source>
        <dbReference type="Proteomes" id="UP001596413"/>
    </source>
</evidence>
<comment type="caution">
    <text evidence="1">The sequence shown here is derived from an EMBL/GenBank/DDBJ whole genome shotgun (WGS) entry which is preliminary data.</text>
</comment>
<dbReference type="Proteomes" id="UP001596413">
    <property type="component" value="Unassembled WGS sequence"/>
</dbReference>
<organism evidence="1 2">
    <name type="scientific">Streptomyces polyrhachis</name>
    <dbReference type="NCBI Taxonomy" id="1282885"/>
    <lineage>
        <taxon>Bacteria</taxon>
        <taxon>Bacillati</taxon>
        <taxon>Actinomycetota</taxon>
        <taxon>Actinomycetes</taxon>
        <taxon>Kitasatosporales</taxon>
        <taxon>Streptomycetaceae</taxon>
        <taxon>Streptomyces</taxon>
    </lineage>
</organism>
<dbReference type="InterPro" id="IPR036705">
    <property type="entry name" value="Ribosyl_crysJ1_sf"/>
</dbReference>
<dbReference type="EMBL" id="JBHSZO010000025">
    <property type="protein sequence ID" value="MFC7219839.1"/>
    <property type="molecule type" value="Genomic_DNA"/>
</dbReference>
<proteinExistence type="predicted"/>
<dbReference type="Pfam" id="PF03747">
    <property type="entry name" value="ADP_ribosyl_GH"/>
    <property type="match status" value="1"/>
</dbReference>
<dbReference type="Gene3D" id="1.10.4080.10">
    <property type="entry name" value="ADP-ribosylation/Crystallin J1"/>
    <property type="match status" value="1"/>
</dbReference>
<dbReference type="RefSeq" id="WP_386416030.1">
    <property type="nucleotide sequence ID" value="NZ_JBHSZO010000025.1"/>
</dbReference>